<dbReference type="EMBL" id="JAROAV010000021">
    <property type="protein sequence ID" value="MDF8263742.1"/>
    <property type="molecule type" value="Genomic_DNA"/>
</dbReference>
<evidence type="ECO:0000259" key="8">
    <source>
        <dbReference type="Pfam" id="PF06271"/>
    </source>
</evidence>
<dbReference type="InterPro" id="IPR018929">
    <property type="entry name" value="DUF2510"/>
</dbReference>
<feature type="domain" description="DUF2510" evidence="9">
    <location>
        <begin position="7"/>
        <end position="32"/>
    </location>
</feature>
<accession>A0ABT6C605</accession>
<evidence type="ECO:0000256" key="1">
    <source>
        <dbReference type="ARBA" id="ARBA00004651"/>
    </source>
</evidence>
<feature type="transmembrane region" description="Helical" evidence="7">
    <location>
        <begin position="251"/>
        <end position="276"/>
    </location>
</feature>
<reference evidence="10 11" key="1">
    <citation type="submission" date="2023-03" db="EMBL/GenBank/DDBJ databases">
        <title>YIM 133296 draft genome.</title>
        <authorList>
            <person name="Xiong L."/>
        </authorList>
    </citation>
    <scope>NUCLEOTIDE SEQUENCE [LARGE SCALE GENOMIC DNA]</scope>
    <source>
        <strain evidence="10 11">YIM 133296</strain>
    </source>
</reference>
<comment type="subcellular location">
    <subcellularLocation>
        <location evidence="1">Cell membrane</location>
        <topology evidence="1">Multi-pass membrane protein</topology>
    </subcellularLocation>
</comment>
<dbReference type="PANTHER" id="PTHR36115">
    <property type="entry name" value="PROLINE-RICH ANTIGEN HOMOLOG-RELATED"/>
    <property type="match status" value="1"/>
</dbReference>
<evidence type="ECO:0000256" key="5">
    <source>
        <dbReference type="ARBA" id="ARBA00023136"/>
    </source>
</evidence>
<feature type="domain" description="RDD" evidence="8">
    <location>
        <begin position="135"/>
        <end position="294"/>
    </location>
</feature>
<comment type="caution">
    <text evidence="10">The sequence shown here is derived from an EMBL/GenBank/DDBJ whole genome shotgun (WGS) entry which is preliminary data.</text>
</comment>
<dbReference type="InterPro" id="IPR010432">
    <property type="entry name" value="RDD"/>
</dbReference>
<evidence type="ECO:0000256" key="4">
    <source>
        <dbReference type="ARBA" id="ARBA00022989"/>
    </source>
</evidence>
<feature type="region of interest" description="Disordered" evidence="6">
    <location>
        <begin position="29"/>
        <end position="133"/>
    </location>
</feature>
<dbReference type="RefSeq" id="WP_277191405.1">
    <property type="nucleotide sequence ID" value="NZ_JAROAV010000021.1"/>
</dbReference>
<evidence type="ECO:0000256" key="2">
    <source>
        <dbReference type="ARBA" id="ARBA00022475"/>
    </source>
</evidence>
<evidence type="ECO:0000313" key="11">
    <source>
        <dbReference type="Proteomes" id="UP001528912"/>
    </source>
</evidence>
<evidence type="ECO:0000256" key="7">
    <source>
        <dbReference type="SAM" id="Phobius"/>
    </source>
</evidence>
<dbReference type="Pfam" id="PF10708">
    <property type="entry name" value="DUF2510"/>
    <property type="match status" value="1"/>
</dbReference>
<keyword evidence="5 7" id="KW-0472">Membrane</keyword>
<feature type="transmembrane region" description="Helical" evidence="7">
    <location>
        <begin position="199"/>
        <end position="219"/>
    </location>
</feature>
<keyword evidence="11" id="KW-1185">Reference proteome</keyword>
<evidence type="ECO:0000313" key="10">
    <source>
        <dbReference type="EMBL" id="MDF8263742.1"/>
    </source>
</evidence>
<protein>
    <submittedName>
        <fullName evidence="10">RDD family protein</fullName>
    </submittedName>
</protein>
<sequence length="311" mass="33442">MAQRPSGWYDDPDDSTQLRYFDGILWTERRMPKVLPGLAESTIGSPPRPEQPYAGSPAATTSRAPGSGAGSGAGSGQGSSSGTPEQNPWQAPPQGGSSRVPGGEHHGEWPGGPAQTGQHPQRPPVPTTPDGRPISGWWRRFGAYALDGMLVFVISAVASWPWAQSWFETYADYARDVTDAQQRGLTTPSAPEALQELPWQWLLIFVLLLAVYEIGFTVWRGQTIGKMITGISVRQLEHATLPTLSEAAVRFVVKGIAAILAPVTVLSGLGTLFMIADGLWPLGDRNRQAVHDKAPGTVVVVGRVHRQSPLQ</sequence>
<feature type="compositionally biased region" description="Gly residues" evidence="6">
    <location>
        <begin position="67"/>
        <end position="79"/>
    </location>
</feature>
<evidence type="ECO:0000256" key="6">
    <source>
        <dbReference type="SAM" id="MobiDB-lite"/>
    </source>
</evidence>
<evidence type="ECO:0000256" key="3">
    <source>
        <dbReference type="ARBA" id="ARBA00022692"/>
    </source>
</evidence>
<feature type="transmembrane region" description="Helical" evidence="7">
    <location>
        <begin position="141"/>
        <end position="163"/>
    </location>
</feature>
<dbReference type="Proteomes" id="UP001528912">
    <property type="component" value="Unassembled WGS sequence"/>
</dbReference>
<dbReference type="PANTHER" id="PTHR36115:SF4">
    <property type="entry name" value="MEMBRANE PROTEIN"/>
    <property type="match status" value="1"/>
</dbReference>
<dbReference type="Pfam" id="PF06271">
    <property type="entry name" value="RDD"/>
    <property type="match status" value="1"/>
</dbReference>
<name>A0ABT6C605_9MICO</name>
<keyword evidence="3 7" id="KW-0812">Transmembrane</keyword>
<organism evidence="10 11">
    <name type="scientific">Luteipulveratus flavus</name>
    <dbReference type="NCBI Taxonomy" id="3031728"/>
    <lineage>
        <taxon>Bacteria</taxon>
        <taxon>Bacillati</taxon>
        <taxon>Actinomycetota</taxon>
        <taxon>Actinomycetes</taxon>
        <taxon>Micrococcales</taxon>
        <taxon>Dermacoccaceae</taxon>
        <taxon>Luteipulveratus</taxon>
    </lineage>
</organism>
<keyword evidence="4 7" id="KW-1133">Transmembrane helix</keyword>
<gene>
    <name evidence="10" type="ORF">P4R38_05740</name>
</gene>
<dbReference type="InterPro" id="IPR051791">
    <property type="entry name" value="Pra-immunoreactive"/>
</dbReference>
<evidence type="ECO:0000259" key="9">
    <source>
        <dbReference type="Pfam" id="PF10708"/>
    </source>
</evidence>
<proteinExistence type="predicted"/>
<keyword evidence="2" id="KW-1003">Cell membrane</keyword>